<dbReference type="AlphaFoldDB" id="A0A543KVS2"/>
<proteinExistence type="predicted"/>
<organism evidence="1 2">
    <name type="scientific">Acidovorax temperans</name>
    <dbReference type="NCBI Taxonomy" id="80878"/>
    <lineage>
        <taxon>Bacteria</taxon>
        <taxon>Pseudomonadati</taxon>
        <taxon>Pseudomonadota</taxon>
        <taxon>Betaproteobacteria</taxon>
        <taxon>Burkholderiales</taxon>
        <taxon>Comamonadaceae</taxon>
        <taxon>Acidovorax</taxon>
    </lineage>
</organism>
<evidence type="ECO:0000313" key="2">
    <source>
        <dbReference type="Proteomes" id="UP000316993"/>
    </source>
</evidence>
<accession>A0A543KVS2</accession>
<sequence length="250" mass="28737">MTSSKTEILEQFIEDGSLHYPRGDQGSYFPSNHHRITPLVAQASKLLPRDRRVDLYFHLLRLNHYPLVKSAAEFDVVLEAYARLKPWFQRGYPYCSMPRPMGLFLFGSDDHGELAGEPWITYESQSEPLKFWRYANSFSHMPGMLKKQQKFLQLSGDSALLDRVTKTLLRIHLADDLTSSTCLWFWSFVLLAVQGKGSGQMVVEWLLQAECPPSERAFFVDNLARYLRTSSREDLLLQFQGALHTSANEA</sequence>
<dbReference type="Proteomes" id="UP000316993">
    <property type="component" value="Unassembled WGS sequence"/>
</dbReference>
<name>A0A543KVS2_9BURK</name>
<evidence type="ECO:0000313" key="1">
    <source>
        <dbReference type="EMBL" id="TQM99180.1"/>
    </source>
</evidence>
<reference evidence="1 2" key="1">
    <citation type="submission" date="2019-06" db="EMBL/GenBank/DDBJ databases">
        <title>Genomic Encyclopedia of Archaeal and Bacterial Type Strains, Phase II (KMG-II): from individual species to whole genera.</title>
        <authorList>
            <person name="Goeker M."/>
        </authorList>
    </citation>
    <scope>NUCLEOTIDE SEQUENCE [LARGE SCALE GENOMIC DNA]</scope>
    <source>
        <strain evidence="1 2">DSM 7270</strain>
    </source>
</reference>
<dbReference type="EMBL" id="VFPV01000004">
    <property type="protein sequence ID" value="TQM99180.1"/>
    <property type="molecule type" value="Genomic_DNA"/>
</dbReference>
<dbReference type="RefSeq" id="WP_142085219.1">
    <property type="nucleotide sequence ID" value="NZ_VFPV01000004.1"/>
</dbReference>
<comment type="caution">
    <text evidence="1">The sequence shown here is derived from an EMBL/GenBank/DDBJ whole genome shotgun (WGS) entry which is preliminary data.</text>
</comment>
<gene>
    <name evidence="1" type="ORF">BDD18_3826</name>
</gene>
<protein>
    <submittedName>
        <fullName evidence="1">Uncharacterized protein</fullName>
    </submittedName>
</protein>